<feature type="region of interest" description="Disordered" evidence="1">
    <location>
        <begin position="30"/>
        <end position="73"/>
    </location>
</feature>
<gene>
    <name evidence="2" type="ORF">YQE_07930</name>
</gene>
<evidence type="ECO:0000313" key="2">
    <source>
        <dbReference type="EMBL" id="ENN75516.1"/>
    </source>
</evidence>
<evidence type="ECO:0000256" key="1">
    <source>
        <dbReference type="SAM" id="MobiDB-lite"/>
    </source>
</evidence>
<feature type="non-terminal residue" evidence="2">
    <location>
        <position position="1"/>
    </location>
</feature>
<accession>N6U4G8</accession>
<reference evidence="2" key="1">
    <citation type="journal article" date="2013" name="Genome Biol.">
        <title>Draft genome of the mountain pine beetle, Dendroctonus ponderosae Hopkins, a major forest pest.</title>
        <authorList>
            <person name="Keeling C.I."/>
            <person name="Yuen M.M."/>
            <person name="Liao N.Y."/>
            <person name="Docking T.R."/>
            <person name="Chan S.K."/>
            <person name="Taylor G.A."/>
            <person name="Palmquist D.L."/>
            <person name="Jackman S.D."/>
            <person name="Nguyen A."/>
            <person name="Li M."/>
            <person name="Henderson H."/>
            <person name="Janes J.K."/>
            <person name="Zhao Y."/>
            <person name="Pandoh P."/>
            <person name="Moore R."/>
            <person name="Sperling F.A."/>
            <person name="Huber D.P."/>
            <person name="Birol I."/>
            <person name="Jones S.J."/>
            <person name="Bohlmann J."/>
        </authorList>
    </citation>
    <scope>NUCLEOTIDE SEQUENCE</scope>
</reference>
<dbReference type="EMBL" id="KB741012">
    <property type="protein sequence ID" value="ENN75516.1"/>
    <property type="molecule type" value="Genomic_DNA"/>
</dbReference>
<sequence>MKLEQPKASVSAQTLRKPLRGGAIVARIHPESGNGAKHRLPLLPDHLSSSVAPAQENGHQHQGDRVFQGTQSA</sequence>
<dbReference type="AlphaFoldDB" id="N6U4G8"/>
<name>N6U4G8_DENPD</name>
<organism evidence="2">
    <name type="scientific">Dendroctonus ponderosae</name>
    <name type="common">Mountain pine beetle</name>
    <dbReference type="NCBI Taxonomy" id="77166"/>
    <lineage>
        <taxon>Eukaryota</taxon>
        <taxon>Metazoa</taxon>
        <taxon>Ecdysozoa</taxon>
        <taxon>Arthropoda</taxon>
        <taxon>Hexapoda</taxon>
        <taxon>Insecta</taxon>
        <taxon>Pterygota</taxon>
        <taxon>Neoptera</taxon>
        <taxon>Endopterygota</taxon>
        <taxon>Coleoptera</taxon>
        <taxon>Polyphaga</taxon>
        <taxon>Cucujiformia</taxon>
        <taxon>Curculionidae</taxon>
        <taxon>Scolytinae</taxon>
        <taxon>Dendroctonus</taxon>
    </lineage>
</organism>
<dbReference type="HOGENOM" id="CLU_2707338_0_0_1"/>
<protein>
    <submittedName>
        <fullName evidence="2">Uncharacterized protein</fullName>
    </submittedName>
</protein>
<proteinExistence type="predicted"/>